<dbReference type="GO" id="GO:0006015">
    <property type="term" value="P:5-phosphoribose 1-diphosphate biosynthetic process"/>
    <property type="evidence" value="ECO:0007669"/>
    <property type="project" value="UniProtKB-UniRule"/>
</dbReference>
<dbReference type="UniPathway" id="UPA00087">
    <property type="reaction ID" value="UER00172"/>
</dbReference>
<evidence type="ECO:0000313" key="11">
    <source>
        <dbReference type="EMBL" id="PLX18750.1"/>
    </source>
</evidence>
<dbReference type="Gene3D" id="3.40.50.2020">
    <property type="match status" value="2"/>
</dbReference>
<feature type="binding site" evidence="9">
    <location>
        <begin position="223"/>
        <end position="227"/>
    </location>
    <ligand>
        <name>D-ribose 5-phosphate</name>
        <dbReference type="ChEBI" id="CHEBI:78346"/>
    </ligand>
</feature>
<keyword evidence="7 9" id="KW-0460">Magnesium</keyword>
<evidence type="ECO:0000256" key="4">
    <source>
        <dbReference type="ARBA" id="ARBA00022741"/>
    </source>
</evidence>
<dbReference type="EC" id="2.7.6.1" evidence="9"/>
<dbReference type="GO" id="GO:0016301">
    <property type="term" value="F:kinase activity"/>
    <property type="evidence" value="ECO:0007669"/>
    <property type="project" value="UniProtKB-KW"/>
</dbReference>
<organism evidence="11 12">
    <name type="scientific">Muiribacterium halophilum</name>
    <dbReference type="NCBI Taxonomy" id="2053465"/>
    <lineage>
        <taxon>Bacteria</taxon>
        <taxon>Candidatus Muiribacteriota</taxon>
        <taxon>Candidatus Muiribacteriia</taxon>
        <taxon>Candidatus Muiribacteriales</taxon>
        <taxon>Candidatus Muiribacteriaceae</taxon>
        <taxon>Candidatus Muiribacterium</taxon>
    </lineage>
</organism>
<feature type="domain" description="Ribose-phosphate pyrophosphokinase N-terminal" evidence="10">
    <location>
        <begin position="5"/>
        <end position="120"/>
    </location>
</feature>
<accession>A0A2N5ZJ78</accession>
<evidence type="ECO:0000256" key="5">
    <source>
        <dbReference type="ARBA" id="ARBA00022777"/>
    </source>
</evidence>
<name>A0A2N5ZJ78_MUIH1</name>
<reference evidence="11 12" key="1">
    <citation type="submission" date="2017-11" db="EMBL/GenBank/DDBJ databases">
        <title>Genome-resolved metagenomics identifies genetic mobility, metabolic interactions, and unexpected diversity in perchlorate-reducing communities.</title>
        <authorList>
            <person name="Barnum T.P."/>
            <person name="Figueroa I.A."/>
            <person name="Carlstrom C.I."/>
            <person name="Lucas L.N."/>
            <person name="Engelbrektson A.L."/>
            <person name="Coates J.D."/>
        </authorList>
    </citation>
    <scope>NUCLEOTIDE SEQUENCE [LARGE SCALE GENOMIC DNA]</scope>
    <source>
        <strain evidence="11">BM706</strain>
    </source>
</reference>
<comment type="similarity">
    <text evidence="9">Belongs to the ribose-phosphate pyrophosphokinase family. Class I subfamily.</text>
</comment>
<dbReference type="HAMAP" id="MF_00583_B">
    <property type="entry name" value="RibP_PPkinase_B"/>
    <property type="match status" value="1"/>
</dbReference>
<comment type="catalytic activity">
    <reaction evidence="8 9">
        <text>D-ribose 5-phosphate + ATP = 5-phospho-alpha-D-ribose 1-diphosphate + AMP + H(+)</text>
        <dbReference type="Rhea" id="RHEA:15609"/>
        <dbReference type="ChEBI" id="CHEBI:15378"/>
        <dbReference type="ChEBI" id="CHEBI:30616"/>
        <dbReference type="ChEBI" id="CHEBI:58017"/>
        <dbReference type="ChEBI" id="CHEBI:78346"/>
        <dbReference type="ChEBI" id="CHEBI:456215"/>
        <dbReference type="EC" id="2.7.6.1"/>
    </reaction>
</comment>
<feature type="binding site" evidence="9">
    <location>
        <position position="195"/>
    </location>
    <ligand>
        <name>D-ribose 5-phosphate</name>
        <dbReference type="ChEBI" id="CHEBI:78346"/>
    </ligand>
</feature>
<dbReference type="GO" id="GO:0005737">
    <property type="term" value="C:cytoplasm"/>
    <property type="evidence" value="ECO:0007669"/>
    <property type="project" value="UniProtKB-SubCell"/>
</dbReference>
<dbReference type="PANTHER" id="PTHR10210:SF41">
    <property type="entry name" value="RIBOSE-PHOSPHATE PYROPHOSPHOKINASE 1, CHLOROPLASTIC"/>
    <property type="match status" value="1"/>
</dbReference>
<feature type="active site" evidence="9">
    <location>
        <position position="193"/>
    </location>
</feature>
<feature type="binding site" evidence="9">
    <location>
        <position position="170"/>
    </location>
    <ligand>
        <name>Mg(2+)</name>
        <dbReference type="ChEBI" id="CHEBI:18420"/>
    </ligand>
</feature>
<keyword evidence="5 9" id="KW-0418">Kinase</keyword>
<evidence type="ECO:0000256" key="7">
    <source>
        <dbReference type="ARBA" id="ARBA00022842"/>
    </source>
</evidence>
<dbReference type="NCBIfam" id="TIGR01251">
    <property type="entry name" value="ribP_PPkin"/>
    <property type="match status" value="1"/>
</dbReference>
<dbReference type="InterPro" id="IPR005946">
    <property type="entry name" value="Rib-P_diPkinase"/>
</dbReference>
<proteinExistence type="inferred from homology"/>
<dbReference type="InterPro" id="IPR000836">
    <property type="entry name" value="PRTase_dom"/>
</dbReference>
<comment type="function">
    <text evidence="9">Involved in the biosynthesis of the central metabolite phospho-alpha-D-ribosyl-1-pyrophosphate (PRPP) via the transfer of pyrophosphoryl group from ATP to 1-hydroxyl of ribose-5-phosphate (Rib-5-P).</text>
</comment>
<feature type="binding site" evidence="9">
    <location>
        <position position="130"/>
    </location>
    <ligand>
        <name>Mg(2+)</name>
        <dbReference type="ChEBI" id="CHEBI:18420"/>
    </ligand>
</feature>
<evidence type="ECO:0000256" key="1">
    <source>
        <dbReference type="ARBA" id="ARBA00022679"/>
    </source>
</evidence>
<keyword evidence="3 9" id="KW-0545">Nucleotide biosynthesis</keyword>
<dbReference type="AlphaFoldDB" id="A0A2N5ZJ78"/>
<dbReference type="GO" id="GO:0005524">
    <property type="term" value="F:ATP binding"/>
    <property type="evidence" value="ECO:0007669"/>
    <property type="project" value="UniProtKB-KW"/>
</dbReference>
<dbReference type="GO" id="GO:0004749">
    <property type="term" value="F:ribose phosphate diphosphokinase activity"/>
    <property type="evidence" value="ECO:0007669"/>
    <property type="project" value="UniProtKB-UniRule"/>
</dbReference>
<evidence type="ECO:0000256" key="9">
    <source>
        <dbReference type="HAMAP-Rule" id="MF_00583"/>
    </source>
</evidence>
<comment type="subcellular location">
    <subcellularLocation>
        <location evidence="9">Cytoplasm</location>
    </subcellularLocation>
</comment>
<dbReference type="NCBIfam" id="NF002320">
    <property type="entry name" value="PRK01259.1"/>
    <property type="match status" value="1"/>
</dbReference>
<dbReference type="PANTHER" id="PTHR10210">
    <property type="entry name" value="RIBOSE-PHOSPHATE DIPHOSPHOKINASE FAMILY MEMBER"/>
    <property type="match status" value="1"/>
</dbReference>
<dbReference type="SMART" id="SM01400">
    <property type="entry name" value="Pribosyltran_N"/>
    <property type="match status" value="1"/>
</dbReference>
<comment type="pathway">
    <text evidence="9">Metabolic intermediate biosynthesis; 5-phospho-alpha-D-ribose 1-diphosphate biosynthesis; 5-phospho-alpha-D-ribose 1-diphosphate from D-ribose 5-phosphate (route I): step 1/1.</text>
</comment>
<evidence type="ECO:0000256" key="2">
    <source>
        <dbReference type="ARBA" id="ARBA00022723"/>
    </source>
</evidence>
<feature type="binding site" evidence="9">
    <location>
        <begin position="96"/>
        <end position="97"/>
    </location>
    <ligand>
        <name>ATP</name>
        <dbReference type="ChEBI" id="CHEBI:30616"/>
    </ligand>
</feature>
<dbReference type="GO" id="GO:0002189">
    <property type="term" value="C:ribose phosphate diphosphokinase complex"/>
    <property type="evidence" value="ECO:0007669"/>
    <property type="project" value="TreeGrafter"/>
</dbReference>
<keyword evidence="1 9" id="KW-0808">Transferase</keyword>
<keyword evidence="9" id="KW-0963">Cytoplasm</keyword>
<protein>
    <recommendedName>
        <fullName evidence="9">Ribose-phosphate pyrophosphokinase</fullName>
        <shortName evidence="9">RPPK</shortName>
        <ecNumber evidence="9">2.7.6.1</ecNumber>
    </recommendedName>
    <alternativeName>
        <fullName evidence="9">5-phospho-D-ribosyl alpha-1-diphosphate synthase</fullName>
    </alternativeName>
    <alternativeName>
        <fullName evidence="9">Phosphoribosyl diphosphate synthase</fullName>
    </alternativeName>
    <alternativeName>
        <fullName evidence="9">Phosphoribosyl pyrophosphate synthase</fullName>
        <shortName evidence="9">P-Rib-PP synthase</shortName>
        <shortName evidence="9">PRPP synthase</shortName>
        <shortName evidence="9">PRPPase</shortName>
    </alternativeName>
</protein>
<dbReference type="EMBL" id="PKTG01000053">
    <property type="protein sequence ID" value="PLX18750.1"/>
    <property type="molecule type" value="Genomic_DNA"/>
</dbReference>
<evidence type="ECO:0000256" key="6">
    <source>
        <dbReference type="ARBA" id="ARBA00022840"/>
    </source>
</evidence>
<dbReference type="CDD" id="cd06223">
    <property type="entry name" value="PRTases_typeI"/>
    <property type="match status" value="1"/>
</dbReference>
<dbReference type="FunFam" id="3.40.50.2020:FF:000002">
    <property type="entry name" value="Ribose-phosphate pyrophosphokinase"/>
    <property type="match status" value="1"/>
</dbReference>
<evidence type="ECO:0000259" key="10">
    <source>
        <dbReference type="Pfam" id="PF13793"/>
    </source>
</evidence>
<comment type="subunit">
    <text evidence="9">Homohexamer.</text>
</comment>
<dbReference type="Proteomes" id="UP000234857">
    <property type="component" value="Unassembled WGS sequence"/>
</dbReference>
<gene>
    <name evidence="9" type="primary">prs</name>
    <name evidence="11" type="ORF">C0601_04005</name>
</gene>
<sequence>MDDIVVLCGGANNKLSKEICSELEVDMCNVDISHFSDGEIHIQVIDTVRGKDVFVVQPTCYPVSENLMRLLMIIDTLKRASAGRITAVIPYYGYARQEKKTRGREPITAKLVANLLVTAGVDRIIALDFHTWALQGFFDITVDHFLGSTLLSEYFKDNIKREETVVVSPDAGGVGRARAFAKSLKSSLAIIDKRRPKPNQSEVMNIIGEVEGRTAILLDDMIDTAGTIVNAATVLKEKGAKEVYAVATHGVFSGDAVNRLNNSIIKEVVVTNSIPNETKGINNLKMISIAPLFAKAIYNIHRERSLSPLFK</sequence>
<evidence type="ECO:0000256" key="8">
    <source>
        <dbReference type="ARBA" id="ARBA00049535"/>
    </source>
</evidence>
<keyword evidence="2 9" id="KW-0479">Metal-binding</keyword>
<feature type="binding site" evidence="9">
    <location>
        <position position="219"/>
    </location>
    <ligand>
        <name>D-ribose 5-phosphate</name>
        <dbReference type="ChEBI" id="CHEBI:78346"/>
    </ligand>
</feature>
<dbReference type="InterPro" id="IPR037515">
    <property type="entry name" value="Rib-P_diPkinase_bac"/>
</dbReference>
<dbReference type="Pfam" id="PF13793">
    <property type="entry name" value="Pribosyltran_N"/>
    <property type="match status" value="1"/>
</dbReference>
<keyword evidence="4 9" id="KW-0547">Nucleotide-binding</keyword>
<dbReference type="InterPro" id="IPR029057">
    <property type="entry name" value="PRTase-like"/>
</dbReference>
<dbReference type="InterPro" id="IPR029099">
    <property type="entry name" value="Pribosyltran_N"/>
</dbReference>
<dbReference type="GO" id="GO:0006164">
    <property type="term" value="P:purine nucleotide biosynthetic process"/>
    <property type="evidence" value="ECO:0007669"/>
    <property type="project" value="TreeGrafter"/>
</dbReference>
<comment type="cofactor">
    <cofactor evidence="9">
        <name>Mg(2+)</name>
        <dbReference type="ChEBI" id="CHEBI:18420"/>
    </cofactor>
    <text evidence="9">Binds 2 Mg(2+) ions per subunit.</text>
</comment>
<dbReference type="Pfam" id="PF14572">
    <property type="entry name" value="Pribosyl_synth"/>
    <property type="match status" value="1"/>
</dbReference>
<keyword evidence="6 9" id="KW-0067">ATP-binding</keyword>
<evidence type="ECO:0000256" key="3">
    <source>
        <dbReference type="ARBA" id="ARBA00022727"/>
    </source>
</evidence>
<comment type="caution">
    <text evidence="11">The sequence shown here is derived from an EMBL/GenBank/DDBJ whole genome shotgun (WGS) entry which is preliminary data.</text>
</comment>
<dbReference type="SUPFAM" id="SSF53271">
    <property type="entry name" value="PRTase-like"/>
    <property type="match status" value="1"/>
</dbReference>
<dbReference type="GO" id="GO:0000287">
    <property type="term" value="F:magnesium ion binding"/>
    <property type="evidence" value="ECO:0007669"/>
    <property type="project" value="UniProtKB-UniRule"/>
</dbReference>
<feature type="binding site" evidence="9">
    <location>
        <begin position="37"/>
        <end position="39"/>
    </location>
    <ligand>
        <name>ATP</name>
        <dbReference type="ChEBI" id="CHEBI:30616"/>
    </ligand>
</feature>
<evidence type="ECO:0000313" key="12">
    <source>
        <dbReference type="Proteomes" id="UP000234857"/>
    </source>
</evidence>